<organism evidence="1 2">
    <name type="scientific">Candidatus Gottesmanbacteria bacterium RIFCSPLOWO2_01_FULL_43_11b</name>
    <dbReference type="NCBI Taxonomy" id="1798392"/>
    <lineage>
        <taxon>Bacteria</taxon>
        <taxon>Candidatus Gottesmaniibacteriota</taxon>
    </lineage>
</organism>
<name>A0A1F6AHG6_9BACT</name>
<sequence length="87" mass="9631">MVTEGKTLRKQYRGVVRCIEEGVLQGKAWCDYGLKVEERASPYELFFIPENELSIDFIGTTVTVLGIENDGVIDAFEITKIASGSAN</sequence>
<dbReference type="AlphaFoldDB" id="A0A1F6AHG6"/>
<proteinExistence type="predicted"/>
<dbReference type="Proteomes" id="UP000178759">
    <property type="component" value="Unassembled WGS sequence"/>
</dbReference>
<gene>
    <name evidence="1" type="ORF">A3A79_01405</name>
</gene>
<dbReference type="EMBL" id="MFJV01000001">
    <property type="protein sequence ID" value="OGG23843.1"/>
    <property type="molecule type" value="Genomic_DNA"/>
</dbReference>
<reference evidence="1 2" key="1">
    <citation type="journal article" date="2016" name="Nat. Commun.">
        <title>Thousands of microbial genomes shed light on interconnected biogeochemical processes in an aquifer system.</title>
        <authorList>
            <person name="Anantharaman K."/>
            <person name="Brown C.T."/>
            <person name="Hug L.A."/>
            <person name="Sharon I."/>
            <person name="Castelle C.J."/>
            <person name="Probst A.J."/>
            <person name="Thomas B.C."/>
            <person name="Singh A."/>
            <person name="Wilkins M.J."/>
            <person name="Karaoz U."/>
            <person name="Brodie E.L."/>
            <person name="Williams K.H."/>
            <person name="Hubbard S.S."/>
            <person name="Banfield J.F."/>
        </authorList>
    </citation>
    <scope>NUCLEOTIDE SEQUENCE [LARGE SCALE GENOMIC DNA]</scope>
</reference>
<protein>
    <submittedName>
        <fullName evidence="1">Uncharacterized protein</fullName>
    </submittedName>
</protein>
<evidence type="ECO:0000313" key="2">
    <source>
        <dbReference type="Proteomes" id="UP000178759"/>
    </source>
</evidence>
<accession>A0A1F6AHG6</accession>
<comment type="caution">
    <text evidence="1">The sequence shown here is derived from an EMBL/GenBank/DDBJ whole genome shotgun (WGS) entry which is preliminary data.</text>
</comment>
<evidence type="ECO:0000313" key="1">
    <source>
        <dbReference type="EMBL" id="OGG23843.1"/>
    </source>
</evidence>